<accession>A0A8S1KF56</accession>
<evidence type="ECO:0008006" key="4">
    <source>
        <dbReference type="Google" id="ProtNLM"/>
    </source>
</evidence>
<sequence>MKVLKLNVLRKTKIQLQSYSIVFLFKYVMICLVIYREAMKIVKISKRYCHKVQEIQLTQIFQFLHLNNGQSLTFDHLSFIQNYQTGNNNLLNIINARIQREN</sequence>
<keyword evidence="3" id="KW-1185">Reference proteome</keyword>
<keyword evidence="1" id="KW-0472">Membrane</keyword>
<organism evidence="2 3">
    <name type="scientific">Paramecium primaurelia</name>
    <dbReference type="NCBI Taxonomy" id="5886"/>
    <lineage>
        <taxon>Eukaryota</taxon>
        <taxon>Sar</taxon>
        <taxon>Alveolata</taxon>
        <taxon>Ciliophora</taxon>
        <taxon>Intramacronucleata</taxon>
        <taxon>Oligohymenophorea</taxon>
        <taxon>Peniculida</taxon>
        <taxon>Parameciidae</taxon>
        <taxon>Paramecium</taxon>
    </lineage>
</organism>
<evidence type="ECO:0000313" key="2">
    <source>
        <dbReference type="EMBL" id="CAD8052873.1"/>
    </source>
</evidence>
<comment type="caution">
    <text evidence="2">The sequence shown here is derived from an EMBL/GenBank/DDBJ whole genome shotgun (WGS) entry which is preliminary data.</text>
</comment>
<evidence type="ECO:0000313" key="3">
    <source>
        <dbReference type="Proteomes" id="UP000688137"/>
    </source>
</evidence>
<protein>
    <recommendedName>
        <fullName evidence="4">Transmembrane protein</fullName>
    </recommendedName>
</protein>
<name>A0A8S1KF56_PARPR</name>
<gene>
    <name evidence="2" type="ORF">PPRIM_AZ9-3.1.T0200044</name>
</gene>
<keyword evidence="1" id="KW-0812">Transmembrane</keyword>
<dbReference type="Proteomes" id="UP000688137">
    <property type="component" value="Unassembled WGS sequence"/>
</dbReference>
<dbReference type="AlphaFoldDB" id="A0A8S1KF56"/>
<reference evidence="2" key="1">
    <citation type="submission" date="2021-01" db="EMBL/GenBank/DDBJ databases">
        <authorList>
            <consortium name="Genoscope - CEA"/>
            <person name="William W."/>
        </authorList>
    </citation>
    <scope>NUCLEOTIDE SEQUENCE</scope>
</reference>
<dbReference type="EMBL" id="CAJJDM010000017">
    <property type="protein sequence ID" value="CAD8052873.1"/>
    <property type="molecule type" value="Genomic_DNA"/>
</dbReference>
<evidence type="ECO:0000256" key="1">
    <source>
        <dbReference type="SAM" id="Phobius"/>
    </source>
</evidence>
<keyword evidence="1" id="KW-1133">Transmembrane helix</keyword>
<feature type="transmembrane region" description="Helical" evidence="1">
    <location>
        <begin position="16"/>
        <end position="35"/>
    </location>
</feature>
<proteinExistence type="predicted"/>